<dbReference type="PANTHER" id="PTHR22911:SF137">
    <property type="entry name" value="SOLUTE CARRIER FAMILY 35 MEMBER G2-RELATED"/>
    <property type="match status" value="1"/>
</dbReference>
<evidence type="ECO:0000313" key="3">
    <source>
        <dbReference type="Proteomes" id="UP000221080"/>
    </source>
</evidence>
<protein>
    <submittedName>
        <fullName evidence="4">Solute carrier family 35 member G2</fullName>
    </submittedName>
</protein>
<dbReference type="PANTHER" id="PTHR22911">
    <property type="entry name" value="ACYL-MALONYL CONDENSING ENZYME-RELATED"/>
    <property type="match status" value="1"/>
</dbReference>
<dbReference type="AlphaFoldDB" id="A0A2D0SVE7"/>
<proteinExistence type="predicted"/>
<feature type="domain" description="EamA" evidence="2">
    <location>
        <begin position="263"/>
        <end position="395"/>
    </location>
</feature>
<feature type="transmembrane region" description="Helical" evidence="1">
    <location>
        <begin position="325"/>
        <end position="346"/>
    </location>
</feature>
<keyword evidence="1" id="KW-1133">Transmembrane helix</keyword>
<keyword evidence="1" id="KW-0472">Membrane</keyword>
<dbReference type="OrthoDB" id="306876at2759"/>
<dbReference type="InterPro" id="IPR037185">
    <property type="entry name" value="EmrE-like"/>
</dbReference>
<dbReference type="KEGG" id="ipu:108278039"/>
<feature type="transmembrane region" description="Helical" evidence="1">
    <location>
        <begin position="289"/>
        <end position="313"/>
    </location>
</feature>
<organism evidence="3 4">
    <name type="scientific">Ictalurus punctatus</name>
    <name type="common">Channel catfish</name>
    <name type="synonym">Silurus punctatus</name>
    <dbReference type="NCBI Taxonomy" id="7998"/>
    <lineage>
        <taxon>Eukaryota</taxon>
        <taxon>Metazoa</taxon>
        <taxon>Chordata</taxon>
        <taxon>Craniata</taxon>
        <taxon>Vertebrata</taxon>
        <taxon>Euteleostomi</taxon>
        <taxon>Actinopterygii</taxon>
        <taxon>Neopterygii</taxon>
        <taxon>Teleostei</taxon>
        <taxon>Ostariophysi</taxon>
        <taxon>Siluriformes</taxon>
        <taxon>Ictaluridae</taxon>
        <taxon>Ictalurus</taxon>
    </lineage>
</organism>
<feature type="transmembrane region" description="Helical" evidence="1">
    <location>
        <begin position="174"/>
        <end position="197"/>
    </location>
</feature>
<feature type="domain" description="EamA" evidence="2">
    <location>
        <begin position="115"/>
        <end position="245"/>
    </location>
</feature>
<evidence type="ECO:0000256" key="1">
    <source>
        <dbReference type="SAM" id="Phobius"/>
    </source>
</evidence>
<keyword evidence="3" id="KW-1185">Reference proteome</keyword>
<reference evidence="4" key="2">
    <citation type="submission" date="2025-08" db="UniProtKB">
        <authorList>
            <consortium name="RefSeq"/>
        </authorList>
    </citation>
    <scope>IDENTIFICATION</scope>
    <source>
        <tissue evidence="4">Blood</tissue>
    </source>
</reference>
<feature type="transmembrane region" description="Helical" evidence="1">
    <location>
        <begin position="111"/>
        <end position="133"/>
    </location>
</feature>
<feature type="transmembrane region" description="Helical" evidence="1">
    <location>
        <begin position="262"/>
        <end position="282"/>
    </location>
</feature>
<keyword evidence="1" id="KW-0812">Transmembrane</keyword>
<accession>A0A2D0SVE7</accession>
<reference evidence="3" key="1">
    <citation type="journal article" date="2016" name="Nat. Commun.">
        <title>The channel catfish genome sequence provides insights into the evolution of scale formation in teleosts.</title>
        <authorList>
            <person name="Liu Z."/>
            <person name="Liu S."/>
            <person name="Yao J."/>
            <person name="Bao L."/>
            <person name="Zhang J."/>
            <person name="Li Y."/>
            <person name="Jiang C."/>
            <person name="Sun L."/>
            <person name="Wang R."/>
            <person name="Zhang Y."/>
            <person name="Zhou T."/>
            <person name="Zeng Q."/>
            <person name="Fu Q."/>
            <person name="Gao S."/>
            <person name="Li N."/>
            <person name="Koren S."/>
            <person name="Jiang Y."/>
            <person name="Zimin A."/>
            <person name="Xu P."/>
            <person name="Phillippy A.M."/>
            <person name="Geng X."/>
            <person name="Song L."/>
            <person name="Sun F."/>
            <person name="Li C."/>
            <person name="Wang X."/>
            <person name="Chen A."/>
            <person name="Jin Y."/>
            <person name="Yuan Z."/>
            <person name="Yang Y."/>
            <person name="Tan S."/>
            <person name="Peatman E."/>
            <person name="Lu J."/>
            <person name="Qin Z."/>
            <person name="Dunham R."/>
            <person name="Li Z."/>
            <person name="Sonstegard T."/>
            <person name="Feng J."/>
            <person name="Danzmann R.G."/>
            <person name="Schroeder S."/>
            <person name="Scheffler B."/>
            <person name="Duke M.V."/>
            <person name="Ballard L."/>
            <person name="Kucuktas H."/>
            <person name="Kaltenboeck L."/>
            <person name="Liu H."/>
            <person name="Armbruster J."/>
            <person name="Xie Y."/>
            <person name="Kirby M.L."/>
            <person name="Tian Y."/>
            <person name="Flanagan M.E."/>
            <person name="Mu W."/>
            <person name="Waldbieser G.C."/>
        </authorList>
    </citation>
    <scope>NUCLEOTIDE SEQUENCE [LARGE SCALE GENOMIC DNA]</scope>
    <source>
        <strain evidence="3">SDA103</strain>
    </source>
</reference>
<dbReference type="InterPro" id="IPR000620">
    <property type="entry name" value="EamA_dom"/>
</dbReference>
<feature type="transmembrane region" description="Helical" evidence="1">
    <location>
        <begin position="358"/>
        <end position="376"/>
    </location>
</feature>
<name>A0A2D0SVE7_ICTPU</name>
<feature type="transmembrane region" description="Helical" evidence="1">
    <location>
        <begin position="382"/>
        <end position="401"/>
    </location>
</feature>
<feature type="transmembrane region" description="Helical" evidence="1">
    <location>
        <begin position="231"/>
        <end position="250"/>
    </location>
</feature>
<dbReference type="Proteomes" id="UP000221080">
    <property type="component" value="Chromosome 17"/>
</dbReference>
<dbReference type="GO" id="GO:0016020">
    <property type="term" value="C:membrane"/>
    <property type="evidence" value="ECO:0007669"/>
    <property type="project" value="InterPro"/>
</dbReference>
<dbReference type="RefSeq" id="XP_017346654.1">
    <property type="nucleotide sequence ID" value="XM_017491165.3"/>
</dbReference>
<dbReference type="Pfam" id="PF00892">
    <property type="entry name" value="EamA"/>
    <property type="match status" value="2"/>
</dbReference>
<gene>
    <name evidence="4" type="primary">LOC108278039</name>
</gene>
<evidence type="ECO:0000259" key="2">
    <source>
        <dbReference type="Pfam" id="PF00892"/>
    </source>
</evidence>
<evidence type="ECO:0000313" key="4">
    <source>
        <dbReference type="RefSeq" id="XP_017346654.1"/>
    </source>
</evidence>
<dbReference type="SUPFAM" id="SSF103481">
    <property type="entry name" value="Multidrug resistance efflux transporter EmrE"/>
    <property type="match status" value="2"/>
</dbReference>
<dbReference type="GeneID" id="108278039"/>
<sequence>MEEKHRRKNMDKALMQHLLSSKKSARIHPTALTVKYGSHFSQHGDESYDVARSSEDFGAVMAETSDRKQLSGSKTHKTVFNLQSESTSRVSKGVRGQLQSFSEASVLSSRVMWAVLCGAALAHGCISLLTRLAADLSHIPSLELLFVRSVLQVLSIAVVLYHKEAPFGPRGCRLHLFSYGIFNVISISCAYTSFALVPPANGAIVWRASVTVFSAVLSFLLVDERLSVTDIISVSCSVFGLGLILIPNLASEEKLLGFWKEAFGYVLMVLAGVMAALSMILYRCVKQQVSVWTALFTFGWMGFLWSCCSMFLLQEPVIPHDAETWIFLISICFCSTIAFLGVYYGLQRLHPALVSTVQHLELVVAMILQLLVLRILPSACDVTGAVVIIVSVLVLGIVEVLRGGKHGTEEYEEILDSSIK</sequence>
<feature type="transmembrane region" description="Helical" evidence="1">
    <location>
        <begin position="145"/>
        <end position="162"/>
    </location>
</feature>
<feature type="transmembrane region" description="Helical" evidence="1">
    <location>
        <begin position="203"/>
        <end position="222"/>
    </location>
</feature>